<gene>
    <name evidence="2" type="ORF">DB769_12505</name>
    <name evidence="1" type="ORF">G3W61_16770</name>
</gene>
<name>A0A1L5R4Q1_XANPE</name>
<dbReference type="InterPro" id="IPR009444">
    <property type="entry name" value="Conjugal_tfr_TraD_a-type"/>
</dbReference>
<dbReference type="Pfam" id="PF06412">
    <property type="entry name" value="TraD"/>
    <property type="match status" value="1"/>
</dbReference>
<comment type="caution">
    <text evidence="1">The sequence shown here is derived from an EMBL/GenBank/DDBJ whole genome shotgun (WGS) entry which is preliminary data.</text>
</comment>
<dbReference type="EMBL" id="PUUL01000068">
    <property type="protein sequence ID" value="RXD53310.1"/>
    <property type="molecule type" value="Genomic_DNA"/>
</dbReference>
<dbReference type="EMBL" id="JAAGYU010000087">
    <property type="protein sequence ID" value="NEL77887.1"/>
    <property type="molecule type" value="Genomic_DNA"/>
</dbReference>
<dbReference type="Proteomes" id="UP000471082">
    <property type="component" value="Unassembled WGS sequence"/>
</dbReference>
<dbReference type="AlphaFoldDB" id="A0A1L5R4Q1"/>
<reference evidence="2 3" key="1">
    <citation type="submission" date="2018-02" db="EMBL/GenBank/DDBJ databases">
        <title>Characterization of Xanthomonas diversity in transplant houses and field plants.</title>
        <authorList>
            <person name="Abrahamian P."/>
            <person name="Timilsina S."/>
            <person name="Minsavage G.V."/>
            <person name="Goss E.M."/>
            <person name="Jones J.B."/>
            <person name="Vallad G.E."/>
        </authorList>
    </citation>
    <scope>NUCLEOTIDE SEQUENCE [LARGE SCALE GENOMIC DNA]</scope>
    <source>
        <strain evidence="2 3">GEV2132</strain>
    </source>
</reference>
<dbReference type="KEGG" id="xpe:BJD13_11405"/>
<sequence length="117" mass="13034">MSTKKTLGERIKQTEKHLLQLKAQEKLKVQKEKSRAAAALKRQQFDEAWKLTREKDAHRKIQLGGVVIAAGADHMDPAELCGVLLVALRNLTPDKLPALKEMGLQHFAARKSARDSG</sequence>
<evidence type="ECO:0000313" key="3">
    <source>
        <dbReference type="Proteomes" id="UP000289372"/>
    </source>
</evidence>
<dbReference type="Proteomes" id="UP000289372">
    <property type="component" value="Unassembled WGS sequence"/>
</dbReference>
<evidence type="ECO:0000313" key="4">
    <source>
        <dbReference type="Proteomes" id="UP000471082"/>
    </source>
</evidence>
<dbReference type="GeneID" id="61777961"/>
<organism evidence="1 4">
    <name type="scientific">Xanthomonas perforans</name>
    <dbReference type="NCBI Taxonomy" id="442694"/>
    <lineage>
        <taxon>Bacteria</taxon>
        <taxon>Pseudomonadati</taxon>
        <taxon>Pseudomonadota</taxon>
        <taxon>Gammaproteobacteria</taxon>
        <taxon>Lysobacterales</taxon>
        <taxon>Lysobacteraceae</taxon>
        <taxon>Xanthomonas</taxon>
    </lineage>
</organism>
<reference evidence="1 4" key="2">
    <citation type="submission" date="2019-11" db="EMBL/GenBank/DDBJ databases">
        <title>Genome-resolved metagenomics to study the prevalence of co-infection and intraspecific heterogeneity among plant pathogen metapopulations.</title>
        <authorList>
            <person name="Newberry E."/>
            <person name="Bhandari R."/>
            <person name="Kemble J."/>
            <person name="Sikora E."/>
            <person name="Potnis N."/>
        </authorList>
    </citation>
    <scope>NUCLEOTIDE SEQUENCE [LARGE SCALE GENOMIC DNA]</scope>
    <source>
        <strain evidence="1">Xp_Tom_Tuscaloosa_18b</strain>
    </source>
</reference>
<accession>A0A1L5R4Q1</accession>
<dbReference type="RefSeq" id="WP_008571571.1">
    <property type="nucleotide sequence ID" value="NZ_CP018475.1"/>
</dbReference>
<protein>
    <submittedName>
        <fullName evidence="1">Conjugal transfer protein TraD</fullName>
    </submittedName>
</protein>
<proteinExistence type="predicted"/>
<evidence type="ECO:0000313" key="2">
    <source>
        <dbReference type="EMBL" id="RXD53310.1"/>
    </source>
</evidence>
<evidence type="ECO:0000313" key="1">
    <source>
        <dbReference type="EMBL" id="NEL77887.1"/>
    </source>
</evidence>